<name>A0A2L1IX61_9CAUD</name>
<keyword evidence="1" id="KW-0472">Membrane</keyword>
<keyword evidence="1" id="KW-1133">Transmembrane helix</keyword>
<sequence length="145" mass="16428">MELPIPTTDNFWLTLLVFILFGSPALFSKGMAKVPGFLGAGARWWQRRSEGNSSAARVVTAANLDRIIDERVSEKVGHIEKEVEELREDVDMYSEYLTYDAGWHRNINIFAAQAGFDFPPPPHMTFTQWRDRKRAALLDQSGPAT</sequence>
<proteinExistence type="predicted"/>
<protein>
    <recommendedName>
        <fullName evidence="4">Minor tail protein</fullName>
    </recommendedName>
</protein>
<dbReference type="Proteomes" id="UP000240601">
    <property type="component" value="Segment"/>
</dbReference>
<feature type="transmembrane region" description="Helical" evidence="1">
    <location>
        <begin position="12"/>
        <end position="28"/>
    </location>
</feature>
<dbReference type="EMBL" id="MG757157">
    <property type="protein sequence ID" value="AVD99800.1"/>
    <property type="molecule type" value="Genomic_DNA"/>
</dbReference>
<evidence type="ECO:0000256" key="1">
    <source>
        <dbReference type="SAM" id="Phobius"/>
    </source>
</evidence>
<evidence type="ECO:0000313" key="3">
    <source>
        <dbReference type="Proteomes" id="UP000240601"/>
    </source>
</evidence>
<reference evidence="2 3" key="1">
    <citation type="submission" date="2018-01" db="EMBL/GenBank/DDBJ databases">
        <authorList>
            <person name="Freeman E."/>
            <person name="St-Pierre M."/>
            <person name="Tero B."/>
            <person name="Wilson B."/>
            <person name="King B."/>
            <person name="Molloy S.D."/>
            <person name="Garlena R.A."/>
            <person name="Russell D.A."/>
            <person name="Pope W.H."/>
            <person name="Jacobs-Sera D."/>
            <person name="Hendrix R.W."/>
            <person name="Hatfull G.F."/>
        </authorList>
    </citation>
    <scope>NUCLEOTIDE SEQUENCE [LARGE SCALE GENOMIC DNA]</scope>
</reference>
<organism evidence="2 3">
    <name type="scientific">Gordonia phage Flapper</name>
    <dbReference type="NCBI Taxonomy" id="2079415"/>
    <lineage>
        <taxon>Viruses</taxon>
        <taxon>Duplodnaviria</taxon>
        <taxon>Heunggongvirae</taxon>
        <taxon>Uroviricota</taxon>
        <taxon>Caudoviricetes</taxon>
        <taxon>Zierdtviridae</taxon>
        <taxon>Emilbogenvirinae</taxon>
        <taxon>Gruunavirus</taxon>
        <taxon>Gruunavirus flapper</taxon>
    </lineage>
</organism>
<evidence type="ECO:0000313" key="2">
    <source>
        <dbReference type="EMBL" id="AVD99800.1"/>
    </source>
</evidence>
<evidence type="ECO:0008006" key="4">
    <source>
        <dbReference type="Google" id="ProtNLM"/>
    </source>
</evidence>
<keyword evidence="3" id="KW-1185">Reference proteome</keyword>
<gene>
    <name evidence="2" type="ORF">SEA_FLAPPER_56</name>
</gene>
<accession>A0A2L1IX61</accession>
<keyword evidence="1" id="KW-0812">Transmembrane</keyword>